<dbReference type="EMBL" id="CAXAMM010001348">
    <property type="protein sequence ID" value="CAK8991643.1"/>
    <property type="molecule type" value="Genomic_DNA"/>
</dbReference>
<sequence length="438" mass="48044">MAHVTKWTAADVADWLEQCLQLPCGDAFREADIDGVKLLRLDADQLSKLGSGADHITRLQTHISAFRAQLGKHGPAVFSVESTRSRFSAQETTQDAGDSWKPVGQRRTQSAGAESGSRQHRSSTGTPRLGKGHTSRLWVETRKQDSPCRAKELREFFQQARQLEEEALASLAKRRGLCSADSVVKRRAQSASHPGVQGQSPGSCPKPRIEVNRPRPGSRTPSCGRASPAGSKTQKAVAAEWREMLARPFDRMPRFVPLRQEIGSRLGSRASPTQPPPQEKTPIPQAFQTGFPQNFKSLKEDKSLQEPKQKNFESLEGSKARRTDKQSVREEHVFSVLEEMSQGLDGSEMQASQDEIEEAWRRPVSEFPTMSVTDSAATTHAAQEEALGTATTQTPTSFSGTCSPSKVSNSLQEPTEKKVEGGGKSSERIVEEGMVVDL</sequence>
<dbReference type="PROSITE" id="PS50105">
    <property type="entry name" value="SAM_DOMAIN"/>
    <property type="match status" value="1"/>
</dbReference>
<accession>A0ABP0HPB9</accession>
<organism evidence="1 2">
    <name type="scientific">Durusdinium trenchii</name>
    <dbReference type="NCBI Taxonomy" id="1381693"/>
    <lineage>
        <taxon>Eukaryota</taxon>
        <taxon>Sar</taxon>
        <taxon>Alveolata</taxon>
        <taxon>Dinophyceae</taxon>
        <taxon>Suessiales</taxon>
        <taxon>Symbiodiniaceae</taxon>
        <taxon>Durusdinium</taxon>
    </lineage>
</organism>
<proteinExistence type="predicted"/>
<dbReference type="InterPro" id="IPR001660">
    <property type="entry name" value="SAM"/>
</dbReference>
<comment type="caution">
    <text evidence="1">The sequence shown here is derived from an EMBL/GenBank/DDBJ whole genome shotgun (WGS) entry which is preliminary data.</text>
</comment>
<dbReference type="Proteomes" id="UP001642464">
    <property type="component" value="Unassembled WGS sequence"/>
</dbReference>
<gene>
    <name evidence="1" type="ORF">SCF082_LOCUS2746</name>
</gene>
<dbReference type="SUPFAM" id="SSF47769">
    <property type="entry name" value="SAM/Pointed domain"/>
    <property type="match status" value="1"/>
</dbReference>
<dbReference type="Gene3D" id="1.10.150.50">
    <property type="entry name" value="Transcription Factor, Ets-1"/>
    <property type="match status" value="1"/>
</dbReference>
<evidence type="ECO:0000313" key="2">
    <source>
        <dbReference type="Proteomes" id="UP001642464"/>
    </source>
</evidence>
<dbReference type="InterPro" id="IPR013761">
    <property type="entry name" value="SAM/pointed_sf"/>
</dbReference>
<evidence type="ECO:0000313" key="1">
    <source>
        <dbReference type="EMBL" id="CAK8991643.1"/>
    </source>
</evidence>
<keyword evidence="2" id="KW-1185">Reference proteome</keyword>
<dbReference type="SMART" id="SM00454">
    <property type="entry name" value="SAM"/>
    <property type="match status" value="1"/>
</dbReference>
<name>A0ABP0HPB9_9DINO</name>
<protein>
    <submittedName>
        <fullName evidence="1">Uncharacterized protein</fullName>
    </submittedName>
</protein>
<reference evidence="1 2" key="1">
    <citation type="submission" date="2024-02" db="EMBL/GenBank/DDBJ databases">
        <authorList>
            <person name="Chen Y."/>
            <person name="Shah S."/>
            <person name="Dougan E. K."/>
            <person name="Thang M."/>
            <person name="Chan C."/>
        </authorList>
    </citation>
    <scope>NUCLEOTIDE SEQUENCE [LARGE SCALE GENOMIC DNA]</scope>
</reference>
<dbReference type="Pfam" id="PF07647">
    <property type="entry name" value="SAM_2"/>
    <property type="match status" value="1"/>
</dbReference>